<accession>A0ABT0BL29</accession>
<dbReference type="Pfam" id="PF01266">
    <property type="entry name" value="DAO"/>
    <property type="match status" value="1"/>
</dbReference>
<evidence type="ECO:0000313" key="3">
    <source>
        <dbReference type="EMBL" id="MCJ2185766.1"/>
    </source>
</evidence>
<proteinExistence type="predicted"/>
<evidence type="ECO:0000256" key="1">
    <source>
        <dbReference type="ARBA" id="ARBA00023002"/>
    </source>
</evidence>
<comment type="caution">
    <text evidence="3">The sequence shown here is derived from an EMBL/GenBank/DDBJ whole genome shotgun (WGS) entry which is preliminary data.</text>
</comment>
<dbReference type="Gene3D" id="3.50.50.60">
    <property type="entry name" value="FAD/NAD(P)-binding domain"/>
    <property type="match status" value="2"/>
</dbReference>
<feature type="domain" description="FAD dependent oxidoreductase" evidence="2">
    <location>
        <begin position="3"/>
        <end position="385"/>
    </location>
</feature>
<keyword evidence="4" id="KW-1185">Reference proteome</keyword>
<evidence type="ECO:0000313" key="4">
    <source>
        <dbReference type="Proteomes" id="UP001202281"/>
    </source>
</evidence>
<dbReference type="PANTHER" id="PTHR13847">
    <property type="entry name" value="SARCOSINE DEHYDROGENASE-RELATED"/>
    <property type="match status" value="1"/>
</dbReference>
<dbReference type="Proteomes" id="UP001202281">
    <property type="component" value="Unassembled WGS sequence"/>
</dbReference>
<name>A0ABT0BL29_9SPHN</name>
<organism evidence="3 4">
    <name type="scientific">Novosphingobium beihaiensis</name>
    <dbReference type="NCBI Taxonomy" id="2930389"/>
    <lineage>
        <taxon>Bacteria</taxon>
        <taxon>Pseudomonadati</taxon>
        <taxon>Pseudomonadota</taxon>
        <taxon>Alphaproteobacteria</taxon>
        <taxon>Sphingomonadales</taxon>
        <taxon>Sphingomonadaceae</taxon>
        <taxon>Novosphingobium</taxon>
    </lineage>
</organism>
<dbReference type="InterPro" id="IPR036188">
    <property type="entry name" value="FAD/NAD-bd_sf"/>
</dbReference>
<dbReference type="InterPro" id="IPR006076">
    <property type="entry name" value="FAD-dep_OxRdtase"/>
</dbReference>
<evidence type="ECO:0000259" key="2">
    <source>
        <dbReference type="Pfam" id="PF01266"/>
    </source>
</evidence>
<dbReference type="Gene3D" id="3.30.9.10">
    <property type="entry name" value="D-Amino Acid Oxidase, subunit A, domain 2"/>
    <property type="match status" value="1"/>
</dbReference>
<dbReference type="SUPFAM" id="SSF54373">
    <property type="entry name" value="FAD-linked reductases, C-terminal domain"/>
    <property type="match status" value="1"/>
</dbReference>
<dbReference type="RefSeq" id="WP_243917741.1">
    <property type="nucleotide sequence ID" value="NZ_JALHLG010000003.1"/>
</dbReference>
<dbReference type="SUPFAM" id="SSF51905">
    <property type="entry name" value="FAD/NAD(P)-binding domain"/>
    <property type="match status" value="1"/>
</dbReference>
<dbReference type="EMBL" id="JALHLG010000003">
    <property type="protein sequence ID" value="MCJ2185766.1"/>
    <property type="molecule type" value="Genomic_DNA"/>
</dbReference>
<dbReference type="PANTHER" id="PTHR13847:SF289">
    <property type="entry name" value="GLYCINE OXIDASE"/>
    <property type="match status" value="1"/>
</dbReference>
<protein>
    <submittedName>
        <fullName evidence="3">FAD-binding oxidoreductase</fullName>
    </submittedName>
</protein>
<sequence>MKRVAVAGGGVTGLCCALELLDAGHGVTLIDNDPDGLAASWGNAGHIAAEQVEPLASVKTLRSFPQRLFLRGGALALPPSGISAWLPFSLRLIAASRPARFRKGADALRALLGAAMPAWLDLAARVEAEDLVRQDGHLVAWMDGQAARKGTAAWIAGDTGSVEVSPATAGDLEVLGRLCGRPVGGAARFAGSGQIADLGALRLALRTAVEARGGEIVAGEAVVRGTGGKAQVEGVEADAVVVCAGVRSGGIMAGLGHKVPIVAERGYHIRAEAPLWPEDLPPVAFEERATIVTRFRDCVQAASFVEFSHADAPPDPRKWERLERHVAELGLPVKGPFRRWMGCRPTLPDYLPAIGRSQRLGNLFYAFGHQHLGLTLAPVTGGLIRALVTGEEPAMPVAPFDVERFA</sequence>
<gene>
    <name evidence="3" type="ORF">MTR66_02935</name>
</gene>
<reference evidence="3 4" key="1">
    <citation type="submission" date="2022-04" db="EMBL/GenBank/DDBJ databases">
        <title>Identification of a novel bacterium isolated from mangrove sediments.</title>
        <authorList>
            <person name="Pan X."/>
        </authorList>
    </citation>
    <scope>NUCLEOTIDE SEQUENCE [LARGE SCALE GENOMIC DNA]</scope>
    <source>
        <strain evidence="3 4">B2638</strain>
    </source>
</reference>
<keyword evidence="1" id="KW-0560">Oxidoreductase</keyword>